<dbReference type="EMBL" id="FNYT01000010">
    <property type="protein sequence ID" value="SEJ28529.1"/>
    <property type="molecule type" value="Genomic_DNA"/>
</dbReference>
<accession>A0A143Z170</accession>
<evidence type="ECO:0000313" key="5">
    <source>
        <dbReference type="Proteomes" id="UP000199280"/>
    </source>
</evidence>
<protein>
    <submittedName>
        <fullName evidence="3">Uncharacterized protein YjbK</fullName>
    </submittedName>
</protein>
<dbReference type="PROSITE" id="PS51707">
    <property type="entry name" value="CYTH"/>
    <property type="match status" value="1"/>
</dbReference>
<dbReference type="EMBL" id="FJNB01000013">
    <property type="protein sequence ID" value="CZR02240.1"/>
    <property type="molecule type" value="Genomic_DNA"/>
</dbReference>
<dbReference type="InterPro" id="IPR023577">
    <property type="entry name" value="CYTH_domain"/>
</dbReference>
<evidence type="ECO:0000313" key="2">
    <source>
        <dbReference type="EMBL" id="CZR02240.1"/>
    </source>
</evidence>
<reference evidence="2 4" key="1">
    <citation type="submission" date="2016-02" db="EMBL/GenBank/DDBJ databases">
        <authorList>
            <person name="Wen L."/>
            <person name="He K."/>
            <person name="Yang H."/>
        </authorList>
    </citation>
    <scope>NUCLEOTIDE SEQUENCE [LARGE SCALE GENOMIC DNA]</scope>
    <source>
        <strain evidence="2">Trichococcus_R210</strain>
    </source>
</reference>
<gene>
    <name evidence="3" type="ORF">SAMN05216375_11096</name>
    <name evidence="2" type="ORF">TR210_1893</name>
</gene>
<dbReference type="InterPro" id="IPR033469">
    <property type="entry name" value="CYTH-like_dom_sf"/>
</dbReference>
<evidence type="ECO:0000313" key="3">
    <source>
        <dbReference type="EMBL" id="SEJ28529.1"/>
    </source>
</evidence>
<dbReference type="InterPro" id="IPR009195">
    <property type="entry name" value="Uncharacterised_YjbK"/>
</dbReference>
<dbReference type="SUPFAM" id="SSF55154">
    <property type="entry name" value="CYTH-like phosphatases"/>
    <property type="match status" value="1"/>
</dbReference>
<dbReference type="Proteomes" id="UP000199280">
    <property type="component" value="Unassembled WGS sequence"/>
</dbReference>
<reference evidence="3 5" key="2">
    <citation type="submission" date="2016-10" db="EMBL/GenBank/DDBJ databases">
        <authorList>
            <person name="Varghese N."/>
            <person name="Submissions S."/>
        </authorList>
    </citation>
    <scope>NUCLEOTIDE SEQUENCE [LARGE SCALE GENOMIC DNA]</scope>
    <source>
        <strain evidence="3 5">DSM 22150</strain>
    </source>
</reference>
<evidence type="ECO:0000313" key="4">
    <source>
        <dbReference type="Proteomes" id="UP000076878"/>
    </source>
</evidence>
<feature type="domain" description="CYTH" evidence="1">
    <location>
        <begin position="4"/>
        <end position="194"/>
    </location>
</feature>
<name>A0A143Z170_9LACT</name>
<evidence type="ECO:0000259" key="1">
    <source>
        <dbReference type="PROSITE" id="PS51707"/>
    </source>
</evidence>
<dbReference type="PIRSF" id="PIRSF012526">
    <property type="entry name" value="CYTH_UCP012526"/>
    <property type="match status" value="1"/>
</dbReference>
<proteinExistence type="predicted"/>
<keyword evidence="5" id="KW-1185">Reference proteome</keyword>
<dbReference type="Pfam" id="PF01928">
    <property type="entry name" value="CYTH"/>
    <property type="match status" value="1"/>
</dbReference>
<organism evidence="2 4">
    <name type="scientific">Trichococcus ilyis</name>
    <dbReference type="NCBI Taxonomy" id="640938"/>
    <lineage>
        <taxon>Bacteria</taxon>
        <taxon>Bacillati</taxon>
        <taxon>Bacillota</taxon>
        <taxon>Bacilli</taxon>
        <taxon>Lactobacillales</taxon>
        <taxon>Carnobacteriaceae</taxon>
        <taxon>Trichococcus</taxon>
    </lineage>
</organism>
<dbReference type="SMART" id="SM01118">
    <property type="entry name" value="CYTH"/>
    <property type="match status" value="1"/>
</dbReference>
<dbReference type="STRING" id="640938.TR210_1893"/>
<dbReference type="Gene3D" id="2.40.320.10">
    <property type="entry name" value="Hypothetical Protein Pfu-838710-001"/>
    <property type="match status" value="1"/>
</dbReference>
<sequence length="197" mass="22826">MSQNIEKEFKNLLNKEEYEALIAAFALDETEAIKQTNIYFDTPDYQLKNLNSGLRIRTYEDKAEITLKTPIQKNEKLETNDDLSLEEAKVLIEDQRLKKTGNVAAKLKELGVANEELVIIGQLSTIRYEFPGDNGTYFLDKSFYQDQMDYELEFESESLEEGALAFRAFLDQYGIKVRKAKQKIERMLDYPNSTAHQ</sequence>
<dbReference type="AlphaFoldDB" id="A0A143Z170"/>
<dbReference type="CDD" id="cd07762">
    <property type="entry name" value="CYTH-like_Pase_1"/>
    <property type="match status" value="1"/>
</dbReference>
<dbReference type="RefSeq" id="WP_068623266.1">
    <property type="nucleotide sequence ID" value="NZ_FJNB01000013.1"/>
</dbReference>
<dbReference type="Proteomes" id="UP000076878">
    <property type="component" value="Unassembled WGS sequence"/>
</dbReference>